<keyword evidence="6" id="KW-0812">Transmembrane</keyword>
<evidence type="ECO:0000256" key="4">
    <source>
        <dbReference type="ARBA" id="ARBA00022452"/>
    </source>
</evidence>
<comment type="similarity">
    <text evidence="2">Belongs to the fimbrial export usher family.</text>
</comment>
<dbReference type="PANTHER" id="PTHR30451">
    <property type="entry name" value="OUTER MEMBRANE USHER PROTEIN"/>
    <property type="match status" value="1"/>
</dbReference>
<keyword evidence="4" id="KW-1134">Transmembrane beta strand</keyword>
<feature type="domain" description="PapC-like C-terminal" evidence="10">
    <location>
        <begin position="786"/>
        <end position="846"/>
    </location>
</feature>
<dbReference type="InterPro" id="IPR025885">
    <property type="entry name" value="PapC_N"/>
</dbReference>
<gene>
    <name evidence="12" type="ORF">H0A68_12595</name>
</gene>
<dbReference type="Proteomes" id="UP000580517">
    <property type="component" value="Unassembled WGS sequence"/>
</dbReference>
<dbReference type="Pfam" id="PF00577">
    <property type="entry name" value="Usher"/>
    <property type="match status" value="1"/>
</dbReference>
<dbReference type="GO" id="GO:0015473">
    <property type="term" value="F:fimbrial usher porin activity"/>
    <property type="evidence" value="ECO:0007669"/>
    <property type="project" value="InterPro"/>
</dbReference>
<keyword evidence="9" id="KW-0998">Cell outer membrane</keyword>
<evidence type="ECO:0000256" key="8">
    <source>
        <dbReference type="ARBA" id="ARBA00023136"/>
    </source>
</evidence>
<dbReference type="PANTHER" id="PTHR30451:SF21">
    <property type="entry name" value="FIMBRIAL USHER DOMAIN-CONTAINING PROTEIN YDET-RELATED"/>
    <property type="match status" value="1"/>
</dbReference>
<evidence type="ECO:0000256" key="9">
    <source>
        <dbReference type="ARBA" id="ARBA00023237"/>
    </source>
</evidence>
<dbReference type="AlphaFoldDB" id="A0A853FCP4"/>
<evidence type="ECO:0000313" key="12">
    <source>
        <dbReference type="EMBL" id="NYT37717.1"/>
    </source>
</evidence>
<evidence type="ECO:0000259" key="11">
    <source>
        <dbReference type="Pfam" id="PF13954"/>
    </source>
</evidence>
<keyword evidence="7" id="KW-0732">Signal</keyword>
<keyword evidence="3" id="KW-0813">Transport</keyword>
<evidence type="ECO:0000256" key="5">
    <source>
        <dbReference type="ARBA" id="ARBA00022558"/>
    </source>
</evidence>
<accession>A0A853FCP4</accession>
<dbReference type="InterPro" id="IPR042186">
    <property type="entry name" value="FimD_plug_dom"/>
</dbReference>
<keyword evidence="5" id="KW-1029">Fimbrium biogenesis</keyword>
<dbReference type="Gene3D" id="2.60.40.2070">
    <property type="match status" value="1"/>
</dbReference>
<feature type="domain" description="PapC N-terminal" evidence="11">
    <location>
        <begin position="44"/>
        <end position="185"/>
    </location>
</feature>
<protein>
    <submittedName>
        <fullName evidence="12">Fimbrial biogenesis outer membrane usher protein</fullName>
    </submittedName>
</protein>
<dbReference type="Gene3D" id="2.60.40.2610">
    <property type="entry name" value="Outer membrane usher protein FimD, plug domain"/>
    <property type="match status" value="1"/>
</dbReference>
<comment type="caution">
    <text evidence="12">The sequence shown here is derived from an EMBL/GenBank/DDBJ whole genome shotgun (WGS) entry which is preliminary data.</text>
</comment>
<dbReference type="GO" id="GO:0009279">
    <property type="term" value="C:cell outer membrane"/>
    <property type="evidence" value="ECO:0007669"/>
    <property type="project" value="UniProtKB-SubCell"/>
</dbReference>
<dbReference type="GO" id="GO:0009297">
    <property type="term" value="P:pilus assembly"/>
    <property type="evidence" value="ECO:0007669"/>
    <property type="project" value="InterPro"/>
</dbReference>
<evidence type="ECO:0000256" key="2">
    <source>
        <dbReference type="ARBA" id="ARBA00008064"/>
    </source>
</evidence>
<dbReference type="EMBL" id="JACCEW010000003">
    <property type="protein sequence ID" value="NYT37717.1"/>
    <property type="molecule type" value="Genomic_DNA"/>
</dbReference>
<dbReference type="Pfam" id="PF13953">
    <property type="entry name" value="PapC_C"/>
    <property type="match status" value="1"/>
</dbReference>
<evidence type="ECO:0000259" key="10">
    <source>
        <dbReference type="Pfam" id="PF13953"/>
    </source>
</evidence>
<dbReference type="Gene3D" id="2.60.40.3110">
    <property type="match status" value="1"/>
</dbReference>
<dbReference type="RefSeq" id="WP_129969175.1">
    <property type="nucleotide sequence ID" value="NZ_JACCEW010000003.1"/>
</dbReference>
<dbReference type="InterPro" id="IPR025949">
    <property type="entry name" value="PapC-like_C"/>
</dbReference>
<dbReference type="OrthoDB" id="6554712at2"/>
<evidence type="ECO:0000256" key="3">
    <source>
        <dbReference type="ARBA" id="ARBA00022448"/>
    </source>
</evidence>
<evidence type="ECO:0000256" key="1">
    <source>
        <dbReference type="ARBA" id="ARBA00004571"/>
    </source>
</evidence>
<evidence type="ECO:0000256" key="7">
    <source>
        <dbReference type="ARBA" id="ARBA00022729"/>
    </source>
</evidence>
<dbReference type="InterPro" id="IPR043142">
    <property type="entry name" value="PapC-like_C_sf"/>
</dbReference>
<dbReference type="InterPro" id="IPR037224">
    <property type="entry name" value="PapC_N_sf"/>
</dbReference>
<proteinExistence type="inferred from homology"/>
<keyword evidence="8" id="KW-0472">Membrane</keyword>
<evidence type="ECO:0000256" key="6">
    <source>
        <dbReference type="ARBA" id="ARBA00022692"/>
    </source>
</evidence>
<keyword evidence="13" id="KW-1185">Reference proteome</keyword>
<dbReference type="Pfam" id="PF13954">
    <property type="entry name" value="PapC_N"/>
    <property type="match status" value="1"/>
</dbReference>
<reference evidence="12 13" key="1">
    <citation type="submission" date="2020-07" db="EMBL/GenBank/DDBJ databases">
        <title>Taxonomic revisions and descriptions of new bacterial species based on genomic comparisons in the high-G+C-content subgroup of the family Alcaligenaceae.</title>
        <authorList>
            <person name="Szabo A."/>
            <person name="Felfoldi T."/>
        </authorList>
    </citation>
    <scope>NUCLEOTIDE SEQUENCE [LARGE SCALE GENOMIC DNA]</scope>
    <source>
        <strain evidence="12 13">DSM 25264</strain>
    </source>
</reference>
<name>A0A853FCP4_9BURK</name>
<sequence length="873" mass="95288">MPNMYTNRIRLSGMSREPRAGRLARFALTCVLAGMWLPASAQPEFNLEFLKGNIQKESLSALSTPGAVLPGSYLFTVYVNGQEVGREHIDIRQSFGQATIPCLHREQLIAWDIVLPDDPQVGTSTDQCVDVPALVPESTVSYNGNQQRLDLSIPQRYLVLRPRGYVQPALRDQGINAAFLNYSLTGTHNHQNGYGNSDYYFASLMSGLNLGAWRLRQNAVVHKDNDREVHWRSQSISLERDLQPIRSRLKLGDTYSGNSVFDSVQFRGVQLASDDSMLPFSQQGYAPVVRGVAATNARVEIRQDNVLIYAINVAPGPFEIRDIVPNRMSGDLDVSVIEADGSVQRYSQAFSGVESMLRPGMWRYELSAGQLRNGNTDYRPRFALATVAHGLASNTTPYGGILVAEHYAAAGLGVVQSLGRFGSLALDVTTARTELANGETQRGNSYRFLYSKSLNDLGTEFRLVGHRYSTSGYYDFNDAAAERDRWRNGHYETTYRDPETRFDGTPDWSSALDRRVTSNRYYNKRSRLEVILNQRVTDKLSMYANFYKQNFWGSDDSERNIQIGLNGRVKSVSYGLFFRDTRSQYGYSDRMIGLTLSIPLGKSSSSGMSSSSSFTHSRESGNTLQTGVYGTALDDGRLGYGVNVGHSEGAGATGTANLDYLGSKGAVSAGVTASERYSQFGWGVRGGVVAHGGGITLSQPLQRTSVLVHAPDGEGVGVENQPGVRLDANGYAVVSGLSPYRFNRVALRTDDLGAGIEASKVAARVVPTEGALTLVEFDARRGASVMIRSRREDGSMVPIGATAYNTQGQVRGVAGPNGKIFVSGVKPGEQLLVKWGQDAGQQCTLDTKEIPVGDLEPAKAGYARVALNCHSLS</sequence>
<dbReference type="InterPro" id="IPR000015">
    <property type="entry name" value="Fimb_usher"/>
</dbReference>
<comment type="subcellular location">
    <subcellularLocation>
        <location evidence="1">Cell outer membrane</location>
        <topology evidence="1">Multi-pass membrane protein</topology>
    </subcellularLocation>
</comment>
<evidence type="ECO:0000313" key="13">
    <source>
        <dbReference type="Proteomes" id="UP000580517"/>
    </source>
</evidence>
<organism evidence="12 13">
    <name type="scientific">Allopusillimonas soli</name>
    <dbReference type="NCBI Taxonomy" id="659016"/>
    <lineage>
        <taxon>Bacteria</taxon>
        <taxon>Pseudomonadati</taxon>
        <taxon>Pseudomonadota</taxon>
        <taxon>Betaproteobacteria</taxon>
        <taxon>Burkholderiales</taxon>
        <taxon>Alcaligenaceae</taxon>
        <taxon>Allopusillimonas</taxon>
    </lineage>
</organism>
<dbReference type="Gene3D" id="3.10.20.410">
    <property type="match status" value="1"/>
</dbReference>
<dbReference type="SUPFAM" id="SSF141729">
    <property type="entry name" value="FimD N-terminal domain-like"/>
    <property type="match status" value="1"/>
</dbReference>